<evidence type="ECO:0000256" key="3">
    <source>
        <dbReference type="ARBA" id="ARBA00022729"/>
    </source>
</evidence>
<evidence type="ECO:0000256" key="4">
    <source>
        <dbReference type="ARBA" id="ARBA00022737"/>
    </source>
</evidence>
<keyword evidence="9" id="KW-1185">Reference proteome</keyword>
<dbReference type="InterPro" id="IPR001007">
    <property type="entry name" value="VWF_dom"/>
</dbReference>
<organism evidence="8 9">
    <name type="scientific">Ridgeia piscesae</name>
    <name type="common">Tubeworm</name>
    <dbReference type="NCBI Taxonomy" id="27915"/>
    <lineage>
        <taxon>Eukaryota</taxon>
        <taxon>Metazoa</taxon>
        <taxon>Spiralia</taxon>
        <taxon>Lophotrochozoa</taxon>
        <taxon>Annelida</taxon>
        <taxon>Polychaeta</taxon>
        <taxon>Sedentaria</taxon>
        <taxon>Canalipalpata</taxon>
        <taxon>Sabellida</taxon>
        <taxon>Siboglinidae</taxon>
        <taxon>Ridgeia</taxon>
    </lineage>
</organism>
<proteinExistence type="predicted"/>
<feature type="domain" description="VWFC" evidence="6">
    <location>
        <begin position="49"/>
        <end position="106"/>
    </location>
</feature>
<feature type="domain" description="VWFC" evidence="6">
    <location>
        <begin position="166"/>
        <end position="229"/>
    </location>
</feature>
<evidence type="ECO:0008006" key="10">
    <source>
        <dbReference type="Google" id="ProtNLM"/>
    </source>
</evidence>
<comment type="subcellular location">
    <subcellularLocation>
        <location evidence="1">Secreted</location>
    </subcellularLocation>
</comment>
<dbReference type="SUPFAM" id="SSF57603">
    <property type="entry name" value="FnI-like domain"/>
    <property type="match status" value="6"/>
</dbReference>
<sequence>MENSSFPHPDDICQHCQCLAGEVRCQRKKCPKTATCTHPVPGRCCPLCDRCMYQGKVYQNLQHFNPDPCVECVCQDGNVGCSEIRCPVLTCPRPQKVEGVCCPTCGGCIYEGREHRDGTNWVSAENPCIQCYCQGGVTLCTDLTLNCITPCQEPAMLPGHCCPVCPGCNHGGVSYQSGDVFSPTGDPCDMCNCQGGNLMCHKQSCPTTVLCPQSALVPATKQACCPSCTEVHTRCTRDQVGFIVRPKDDPCYMCECKSEYNWLCMREVCPLLDCNLDDQVLTPGECCPHCRSCLLADEAIWLQSGDTWRSPLEPCLTCLCEDGLVSCQRRRCEELHCADGLVAYQAQGDCCTKCVSRDLLACNFEGKVYQAGENFTVDVCTTCKCIGMEEPATCIGYGDPHYRTFDGALVHMQGMCTYVMSADCKNNDFSVEVQHHDLDGGGVVSWVESVTLRLGALTVDLGQGGIVQVDNVTVSLPYLNEPLLSIELSADTVILNTNIGLGILWDRESRVEVSLSGSYKGRVCGLCGNFNQFPQDDMTTKTGRIVASAATFGNSWRVDTGRYCADAEDVDPCSATSYRMRKLANTKCAVLKVSDSDDDVVCLPQVVMMLCAILKVSDSGDDGVLYSRYLTVVMMLCAILKVSDSGDDGVLYSRYLTVMMMLCAILKVSDSGDDGVLYSRYLTVVMMLCAILKVSDSDDDGVLYSRYLTVMMMLCAVLKVSDSDDDVVCLLKVSDSDDDVVCLLKSKLFQPCHRMISPKPYYASCVYDMCVCGDSESCLCDVLETYALQCSKAGVSLHWRSASLCAIGCAEDKGFLFDECGPPCARTCANKDMPISALAEQCFKPCVPGCQCPAHLVLYKDSCIPIDECP</sequence>
<protein>
    <recommendedName>
        <fullName evidence="10">Kielin/chordin-like protein</fullName>
    </recommendedName>
</protein>
<dbReference type="Gene3D" id="6.20.200.20">
    <property type="match status" value="4"/>
</dbReference>
<evidence type="ECO:0000256" key="1">
    <source>
        <dbReference type="ARBA" id="ARBA00004613"/>
    </source>
</evidence>
<dbReference type="SUPFAM" id="SSF57567">
    <property type="entry name" value="Serine protease inhibitors"/>
    <property type="match status" value="1"/>
</dbReference>
<keyword evidence="3" id="KW-0732">Signal</keyword>
<dbReference type="InterPro" id="IPR002919">
    <property type="entry name" value="TIL_dom"/>
</dbReference>
<accession>A0AAD9KYK3</accession>
<evidence type="ECO:0000259" key="6">
    <source>
        <dbReference type="PROSITE" id="PS50184"/>
    </source>
</evidence>
<dbReference type="Pfam" id="PF08742">
    <property type="entry name" value="C8"/>
    <property type="match status" value="1"/>
</dbReference>
<evidence type="ECO:0000256" key="5">
    <source>
        <dbReference type="ARBA" id="ARBA00023157"/>
    </source>
</evidence>
<evidence type="ECO:0000256" key="2">
    <source>
        <dbReference type="ARBA" id="ARBA00022525"/>
    </source>
</evidence>
<dbReference type="GO" id="GO:0005576">
    <property type="term" value="C:extracellular region"/>
    <property type="evidence" value="ECO:0007669"/>
    <property type="project" value="UniProtKB-SubCell"/>
</dbReference>
<dbReference type="InterPro" id="IPR014853">
    <property type="entry name" value="VWF/SSPO/ZAN-like_Cys-rich_dom"/>
</dbReference>
<feature type="domain" description="VWFD" evidence="7">
    <location>
        <begin position="392"/>
        <end position="565"/>
    </location>
</feature>
<dbReference type="InterPro" id="IPR001846">
    <property type="entry name" value="VWF_type-D"/>
</dbReference>
<dbReference type="Gene3D" id="2.10.70.10">
    <property type="entry name" value="Complement Module, domain 1"/>
    <property type="match status" value="3"/>
</dbReference>
<evidence type="ECO:0000313" key="8">
    <source>
        <dbReference type="EMBL" id="KAK2180064.1"/>
    </source>
</evidence>
<evidence type="ECO:0000259" key="7">
    <source>
        <dbReference type="PROSITE" id="PS51233"/>
    </source>
</evidence>
<dbReference type="Gene3D" id="2.10.25.10">
    <property type="entry name" value="Laminin"/>
    <property type="match status" value="1"/>
</dbReference>
<feature type="domain" description="VWFC" evidence="6">
    <location>
        <begin position="291"/>
        <end position="355"/>
    </location>
</feature>
<dbReference type="InterPro" id="IPR036084">
    <property type="entry name" value="Ser_inhib-like_sf"/>
</dbReference>
<dbReference type="PROSITE" id="PS50184">
    <property type="entry name" value="VWFC_2"/>
    <property type="match status" value="5"/>
</dbReference>
<evidence type="ECO:0000313" key="9">
    <source>
        <dbReference type="Proteomes" id="UP001209878"/>
    </source>
</evidence>
<keyword evidence="2" id="KW-0964">Secreted</keyword>
<dbReference type="Pfam" id="PF00094">
    <property type="entry name" value="VWD"/>
    <property type="match status" value="1"/>
</dbReference>
<dbReference type="SMART" id="SM00214">
    <property type="entry name" value="VWC"/>
    <property type="match status" value="6"/>
</dbReference>
<dbReference type="CDD" id="cd19941">
    <property type="entry name" value="TIL"/>
    <property type="match status" value="1"/>
</dbReference>
<dbReference type="PROSITE" id="PS51233">
    <property type="entry name" value="VWFD"/>
    <property type="match status" value="1"/>
</dbReference>
<dbReference type="Pfam" id="PF01826">
    <property type="entry name" value="TIL"/>
    <property type="match status" value="1"/>
</dbReference>
<dbReference type="AlphaFoldDB" id="A0AAD9KYK3"/>
<dbReference type="GO" id="GO:0030513">
    <property type="term" value="P:positive regulation of BMP signaling pathway"/>
    <property type="evidence" value="ECO:0007669"/>
    <property type="project" value="TreeGrafter"/>
</dbReference>
<dbReference type="PANTHER" id="PTHR46698:SF6">
    <property type="entry name" value="KIELIN_CHORDIN-LIKE PROTEIN"/>
    <property type="match status" value="1"/>
</dbReference>
<dbReference type="PROSITE" id="PS01208">
    <property type="entry name" value="VWFC_1"/>
    <property type="match status" value="3"/>
</dbReference>
<feature type="domain" description="VWFC" evidence="6">
    <location>
        <begin position="106"/>
        <end position="166"/>
    </location>
</feature>
<keyword evidence="4" id="KW-0677">Repeat</keyword>
<keyword evidence="5" id="KW-1015">Disulfide bond</keyword>
<dbReference type="SMART" id="SM00832">
    <property type="entry name" value="C8"/>
    <property type="match status" value="1"/>
</dbReference>
<gene>
    <name evidence="8" type="ORF">NP493_457g01016</name>
</gene>
<dbReference type="EMBL" id="JAODUO010000459">
    <property type="protein sequence ID" value="KAK2180064.1"/>
    <property type="molecule type" value="Genomic_DNA"/>
</dbReference>
<name>A0AAD9KYK3_RIDPI</name>
<comment type="caution">
    <text evidence="8">The sequence shown here is derived from an EMBL/GenBank/DDBJ whole genome shotgun (WGS) entry which is preliminary data.</text>
</comment>
<dbReference type="Proteomes" id="UP001209878">
    <property type="component" value="Unassembled WGS sequence"/>
</dbReference>
<feature type="domain" description="VWFC" evidence="6">
    <location>
        <begin position="226"/>
        <end position="291"/>
    </location>
</feature>
<dbReference type="SMART" id="SM00216">
    <property type="entry name" value="VWD"/>
    <property type="match status" value="1"/>
</dbReference>
<dbReference type="Pfam" id="PF00093">
    <property type="entry name" value="VWC"/>
    <property type="match status" value="3"/>
</dbReference>
<dbReference type="PANTHER" id="PTHR46698">
    <property type="entry name" value="CROSSVEINLESS 2"/>
    <property type="match status" value="1"/>
</dbReference>
<dbReference type="InterPro" id="IPR052424">
    <property type="entry name" value="Kielin_Chordin-BMP_Reg"/>
</dbReference>
<reference evidence="8" key="1">
    <citation type="journal article" date="2023" name="Mol. Biol. Evol.">
        <title>Third-Generation Sequencing Reveals the Adaptive Role of the Epigenome in Three Deep-Sea Polychaetes.</title>
        <authorList>
            <person name="Perez M."/>
            <person name="Aroh O."/>
            <person name="Sun Y."/>
            <person name="Lan Y."/>
            <person name="Juniper S.K."/>
            <person name="Young C.R."/>
            <person name="Angers B."/>
            <person name="Qian P.Y."/>
        </authorList>
    </citation>
    <scope>NUCLEOTIDE SEQUENCE</scope>
    <source>
        <strain evidence="8">R07B-5</strain>
    </source>
</reference>